<protein>
    <recommendedName>
        <fullName evidence="3">DDE Tnp4 domain-containing protein</fullName>
    </recommendedName>
</protein>
<organism evidence="1 2">
    <name type="scientific">Lactuca sativa</name>
    <name type="common">Garden lettuce</name>
    <dbReference type="NCBI Taxonomy" id="4236"/>
    <lineage>
        <taxon>Eukaryota</taxon>
        <taxon>Viridiplantae</taxon>
        <taxon>Streptophyta</taxon>
        <taxon>Embryophyta</taxon>
        <taxon>Tracheophyta</taxon>
        <taxon>Spermatophyta</taxon>
        <taxon>Magnoliopsida</taxon>
        <taxon>eudicotyledons</taxon>
        <taxon>Gunneridae</taxon>
        <taxon>Pentapetalae</taxon>
        <taxon>asterids</taxon>
        <taxon>campanulids</taxon>
        <taxon>Asterales</taxon>
        <taxon>Asteraceae</taxon>
        <taxon>Cichorioideae</taxon>
        <taxon>Cichorieae</taxon>
        <taxon>Lactucinae</taxon>
        <taxon>Lactuca</taxon>
    </lineage>
</organism>
<sequence length="95" mass="11368">MVKRHWAILRSPSFYPIRIQGRIVMACTLLHNFIRTHMDLDPEENTPTDVEHMPIGEEQPNQFQIVDVVESSSEWTQWRDDLAEEMFDYWMSTRS</sequence>
<evidence type="ECO:0008006" key="3">
    <source>
        <dbReference type="Google" id="ProtNLM"/>
    </source>
</evidence>
<evidence type="ECO:0000313" key="1">
    <source>
        <dbReference type="EMBL" id="KAJ0195658.1"/>
    </source>
</evidence>
<keyword evidence="2" id="KW-1185">Reference proteome</keyword>
<dbReference type="Proteomes" id="UP000235145">
    <property type="component" value="Unassembled WGS sequence"/>
</dbReference>
<name>A0A9R1UY17_LACSA</name>
<dbReference type="AlphaFoldDB" id="A0A9R1UY17"/>
<dbReference type="EMBL" id="NBSK02000007">
    <property type="protein sequence ID" value="KAJ0195658.1"/>
    <property type="molecule type" value="Genomic_DNA"/>
</dbReference>
<proteinExistence type="predicted"/>
<accession>A0A9R1UY17</accession>
<gene>
    <name evidence="1" type="ORF">LSAT_V11C700374570</name>
</gene>
<reference evidence="1 2" key="1">
    <citation type="journal article" date="2017" name="Nat. Commun.">
        <title>Genome assembly with in vitro proximity ligation data and whole-genome triplication in lettuce.</title>
        <authorList>
            <person name="Reyes-Chin-Wo S."/>
            <person name="Wang Z."/>
            <person name="Yang X."/>
            <person name="Kozik A."/>
            <person name="Arikit S."/>
            <person name="Song C."/>
            <person name="Xia L."/>
            <person name="Froenicke L."/>
            <person name="Lavelle D.O."/>
            <person name="Truco M.J."/>
            <person name="Xia R."/>
            <person name="Zhu S."/>
            <person name="Xu C."/>
            <person name="Xu H."/>
            <person name="Xu X."/>
            <person name="Cox K."/>
            <person name="Korf I."/>
            <person name="Meyers B.C."/>
            <person name="Michelmore R.W."/>
        </authorList>
    </citation>
    <scope>NUCLEOTIDE SEQUENCE [LARGE SCALE GENOMIC DNA]</scope>
    <source>
        <strain evidence="2">cv. Salinas</strain>
        <tissue evidence="1">Seedlings</tissue>
    </source>
</reference>
<comment type="caution">
    <text evidence="1">The sequence shown here is derived from an EMBL/GenBank/DDBJ whole genome shotgun (WGS) entry which is preliminary data.</text>
</comment>
<evidence type="ECO:0000313" key="2">
    <source>
        <dbReference type="Proteomes" id="UP000235145"/>
    </source>
</evidence>